<keyword evidence="2" id="KW-0472">Membrane</keyword>
<feature type="transmembrane region" description="Helical" evidence="2">
    <location>
        <begin position="318"/>
        <end position="341"/>
    </location>
</feature>
<dbReference type="Pfam" id="PF02405">
    <property type="entry name" value="MlaE"/>
    <property type="match status" value="1"/>
</dbReference>
<feature type="compositionally biased region" description="Pro residues" evidence="1">
    <location>
        <begin position="1"/>
        <end position="10"/>
    </location>
</feature>
<dbReference type="EMBL" id="JABSNM010000001">
    <property type="protein sequence ID" value="NRT54630.1"/>
    <property type="molecule type" value="Genomic_DNA"/>
</dbReference>
<sequence length="381" mass="39747">MDEAPSPSPRAAPHVHAAGEPGGVTVWTLSGDWRAAALPDWPPRPAAAGLRLRAEVLQGWDARLAARLWGLLRSASSGAEVQLDDSLPEGLRAVVAQAGATAAPAPAAAPAPKPAVWWRGLERLGRRVLDGHGQFAVSLGFVGQTLLALARVPSGGSGLRWRDLVWQVEQTGPRSLPIVSLVSVLVGMILAYMGAEQLRRFGAQVFIADLVTIGSVREIAALMMAILLAGRVGAAFAAELASMNASEEIDALRTLGLDPVEHLVLPRLLALLLVAPMLTVYAALLGMVGGWVVAVGVQGVDSFQYLQRAGEALTPAHLGIGLFKGTLYAGLVGLAGCRQGLNAQRSAEGVGRAVTASVVQAIVWIVVAASVTTIVFQRLGW</sequence>
<dbReference type="InterPro" id="IPR030802">
    <property type="entry name" value="Permease_MalE"/>
</dbReference>
<dbReference type="PANTHER" id="PTHR30188">
    <property type="entry name" value="ABC TRANSPORTER PERMEASE PROTEIN-RELATED"/>
    <property type="match status" value="1"/>
</dbReference>
<organism evidence="3 4">
    <name type="scientific">Sphaerotilus uruguayifluvii</name>
    <dbReference type="NCBI Taxonomy" id="2735897"/>
    <lineage>
        <taxon>Bacteria</taxon>
        <taxon>Pseudomonadati</taxon>
        <taxon>Pseudomonadota</taxon>
        <taxon>Betaproteobacteria</taxon>
        <taxon>Burkholderiales</taxon>
        <taxon>Sphaerotilaceae</taxon>
        <taxon>Sphaerotilus</taxon>
    </lineage>
</organism>
<protein>
    <submittedName>
        <fullName evidence="3">Phospholipid/cholesterol/gamma-HCH transport system permease protein</fullName>
    </submittedName>
</protein>
<accession>A0ABX2FX83</accession>
<keyword evidence="2" id="KW-1133">Transmembrane helix</keyword>
<proteinExistence type="predicted"/>
<dbReference type="RefSeq" id="WP_173803567.1">
    <property type="nucleotide sequence ID" value="NZ_JABSNM010000001.1"/>
</dbReference>
<dbReference type="Proteomes" id="UP001516061">
    <property type="component" value="Unassembled WGS sequence"/>
</dbReference>
<evidence type="ECO:0000256" key="1">
    <source>
        <dbReference type="SAM" id="MobiDB-lite"/>
    </source>
</evidence>
<feature type="region of interest" description="Disordered" evidence="1">
    <location>
        <begin position="1"/>
        <end position="21"/>
    </location>
</feature>
<name>A0ABX2FX83_9BURK</name>
<keyword evidence="2" id="KW-0812">Transmembrane</keyword>
<evidence type="ECO:0000313" key="4">
    <source>
        <dbReference type="Proteomes" id="UP001516061"/>
    </source>
</evidence>
<reference evidence="3 4" key="1">
    <citation type="submission" date="2020-05" db="EMBL/GenBank/DDBJ databases">
        <title>Genomic Encyclopedia of Type Strains, Phase IV (KMG-V): Genome sequencing to study the core and pangenomes of soil and plant-associated prokaryotes.</title>
        <authorList>
            <person name="Whitman W."/>
        </authorList>
    </citation>
    <scope>NUCLEOTIDE SEQUENCE [LARGE SCALE GENOMIC DNA]</scope>
    <source>
        <strain evidence="3 4">C29</strain>
    </source>
</reference>
<dbReference type="PANTHER" id="PTHR30188:SF3">
    <property type="entry name" value="ABC TRANSPORTER PERMEASE"/>
    <property type="match status" value="1"/>
</dbReference>
<feature type="transmembrane region" description="Helical" evidence="2">
    <location>
        <begin position="174"/>
        <end position="193"/>
    </location>
</feature>
<feature type="transmembrane region" description="Helical" evidence="2">
    <location>
        <begin position="205"/>
        <end position="229"/>
    </location>
</feature>
<evidence type="ECO:0000313" key="3">
    <source>
        <dbReference type="EMBL" id="NRT54630.1"/>
    </source>
</evidence>
<keyword evidence="4" id="KW-1185">Reference proteome</keyword>
<feature type="transmembrane region" description="Helical" evidence="2">
    <location>
        <begin position="353"/>
        <end position="376"/>
    </location>
</feature>
<gene>
    <name evidence="3" type="ORF">HNQ01_000337</name>
</gene>
<evidence type="ECO:0000256" key="2">
    <source>
        <dbReference type="SAM" id="Phobius"/>
    </source>
</evidence>
<feature type="transmembrane region" description="Helical" evidence="2">
    <location>
        <begin position="268"/>
        <end position="297"/>
    </location>
</feature>
<comment type="caution">
    <text evidence="3">The sequence shown here is derived from an EMBL/GenBank/DDBJ whole genome shotgun (WGS) entry which is preliminary data.</text>
</comment>